<organism evidence="4 5">
    <name type="scientific">Sporomusa ovata</name>
    <dbReference type="NCBI Taxonomy" id="2378"/>
    <lineage>
        <taxon>Bacteria</taxon>
        <taxon>Bacillati</taxon>
        <taxon>Bacillota</taxon>
        <taxon>Negativicutes</taxon>
        <taxon>Selenomonadales</taxon>
        <taxon>Sporomusaceae</taxon>
        <taxon>Sporomusa</taxon>
    </lineage>
</organism>
<dbReference type="GO" id="GO:0016020">
    <property type="term" value="C:membrane"/>
    <property type="evidence" value="ECO:0007669"/>
    <property type="project" value="InterPro"/>
</dbReference>
<dbReference type="EMBL" id="CTRP01000014">
    <property type="protein sequence ID" value="CQR74558.1"/>
    <property type="molecule type" value="Genomic_DNA"/>
</dbReference>
<proteinExistence type="inferred from homology"/>
<feature type="domain" description="EamA" evidence="3">
    <location>
        <begin position="5"/>
        <end position="136"/>
    </location>
</feature>
<feature type="transmembrane region" description="Helical" evidence="2">
    <location>
        <begin position="119"/>
        <end position="135"/>
    </location>
</feature>
<feature type="transmembrane region" description="Helical" evidence="2">
    <location>
        <begin position="92"/>
        <end position="112"/>
    </location>
</feature>
<keyword evidence="2" id="KW-0812">Transmembrane</keyword>
<keyword evidence="5" id="KW-1185">Reference proteome</keyword>
<sequence length="286" mass="30739">MTGLAIAFVLVAAFAHAGWNYLSKRAAGGTAFIWLFASMSVLIYLPLALWIVFIQQPVIGWHQFAFMVGSAALHSLYFILLDKGYTVGDLSLVYPLARGTGPMLSTVAAIVFLGEQPSLIALLGAGLIGLGIIIMSGNPLEIKKTTAYKPILFAMLCGTVIAAYTISDKLAVSTFLIPPLLLDWSANLGRTCMLTPYAFRNWNSVKEQWKIHKLEILSVAILCPLAYILVLSAMVFSPVSYIAPAREISILIGTIMGAKFLAEKNIKLRLAGATAILCGLTALSIG</sequence>
<feature type="transmembrane region" description="Helical" evidence="2">
    <location>
        <begin position="64"/>
        <end position="80"/>
    </location>
</feature>
<keyword evidence="2" id="KW-1133">Transmembrane helix</keyword>
<keyword evidence="2" id="KW-0472">Membrane</keyword>
<evidence type="ECO:0000313" key="5">
    <source>
        <dbReference type="Proteomes" id="UP000049855"/>
    </source>
</evidence>
<dbReference type="InterPro" id="IPR000620">
    <property type="entry name" value="EamA_dom"/>
</dbReference>
<dbReference type="AlphaFoldDB" id="A0A0U1L4F0"/>
<evidence type="ECO:0000256" key="2">
    <source>
        <dbReference type="SAM" id="Phobius"/>
    </source>
</evidence>
<evidence type="ECO:0000313" key="4">
    <source>
        <dbReference type="EMBL" id="CQR74558.1"/>
    </source>
</evidence>
<gene>
    <name evidence="4" type="ORF">SpAn4DRAFT_1020</name>
</gene>
<name>A0A0U1L4F0_9FIRM</name>
<dbReference type="RefSeq" id="WP_028971628.1">
    <property type="nucleotide sequence ID" value="NZ_CTRP01000014.1"/>
</dbReference>
<evidence type="ECO:0000256" key="1">
    <source>
        <dbReference type="ARBA" id="ARBA00007362"/>
    </source>
</evidence>
<comment type="similarity">
    <text evidence="1">Belongs to the EamA transporter family.</text>
</comment>
<feature type="transmembrane region" description="Helical" evidence="2">
    <location>
        <begin position="31"/>
        <end position="52"/>
    </location>
</feature>
<protein>
    <submittedName>
        <fullName evidence="4">Integral membrane protein</fullName>
    </submittedName>
</protein>
<dbReference type="Proteomes" id="UP000049855">
    <property type="component" value="Unassembled WGS sequence"/>
</dbReference>
<dbReference type="Pfam" id="PF00892">
    <property type="entry name" value="EamA"/>
    <property type="match status" value="1"/>
</dbReference>
<dbReference type="SUPFAM" id="SSF103481">
    <property type="entry name" value="Multidrug resistance efflux transporter EmrE"/>
    <property type="match status" value="2"/>
</dbReference>
<dbReference type="InterPro" id="IPR037185">
    <property type="entry name" value="EmrE-like"/>
</dbReference>
<reference evidence="5" key="1">
    <citation type="submission" date="2015-03" db="EMBL/GenBank/DDBJ databases">
        <authorList>
            <person name="Nijsse Bart"/>
        </authorList>
    </citation>
    <scope>NUCLEOTIDE SEQUENCE [LARGE SCALE GENOMIC DNA]</scope>
</reference>
<accession>A0A0U1L4F0</accession>
<feature type="transmembrane region" description="Helical" evidence="2">
    <location>
        <begin position="216"/>
        <end position="235"/>
    </location>
</feature>
<dbReference type="Gene3D" id="1.10.3730.20">
    <property type="match status" value="1"/>
</dbReference>
<evidence type="ECO:0000259" key="3">
    <source>
        <dbReference type="Pfam" id="PF00892"/>
    </source>
</evidence>
<feature type="transmembrane region" description="Helical" evidence="2">
    <location>
        <begin position="147"/>
        <end position="166"/>
    </location>
</feature>